<keyword evidence="1" id="KW-1003">Cell membrane</keyword>
<protein>
    <submittedName>
        <fullName evidence="7">Extracellular solute-binding protein</fullName>
    </submittedName>
</protein>
<name>A0ABS8YGP6_9BACL</name>
<evidence type="ECO:0000256" key="3">
    <source>
        <dbReference type="ARBA" id="ARBA00023136"/>
    </source>
</evidence>
<dbReference type="Gene3D" id="3.40.190.10">
    <property type="entry name" value="Periplasmic binding protein-like II"/>
    <property type="match status" value="2"/>
</dbReference>
<feature type="chain" id="PRO_5047489017" evidence="6">
    <location>
        <begin position="28"/>
        <end position="428"/>
    </location>
</feature>
<dbReference type="EMBL" id="JAJNBZ010000005">
    <property type="protein sequence ID" value="MCE5169530.1"/>
    <property type="molecule type" value="Genomic_DNA"/>
</dbReference>
<organism evidence="7 8">
    <name type="scientific">Paenibacillus profundus</name>
    <dbReference type="NCBI Taxonomy" id="1173085"/>
    <lineage>
        <taxon>Bacteria</taxon>
        <taxon>Bacillati</taxon>
        <taxon>Bacillota</taxon>
        <taxon>Bacilli</taxon>
        <taxon>Bacillales</taxon>
        <taxon>Paenibacillaceae</taxon>
        <taxon>Paenibacillus</taxon>
    </lineage>
</organism>
<sequence length="428" mass="48307">MKTRFIKGVTVALAAILLLAGCSSRSGDTKIDTDQTKKSSSAASRITVDSSVNDPVVQRVYKDIVEAFKQENPDIDVDLQFPGSEHDNILKVKMAANEMPDVFDTHGWAQVRYGNYLADLRDEAWVPQLTDTIKDVVTDKDGKVYALVLSEAKDGFTYNADLLEKLNIPVPKTFDELMAAADKIVKETNGETVPFHFSGIDDWTIGQYFDLMATPLLISPENNEKDALLDGTFDWTKWTPLPEKFQEMHEKGYINKDVITAKYSDASRQFAEGKVAFVMVNPSFAEEVRKINKDMKIGYMPVPALIAGDEPSFSGGERFTMGIWKDSEKMEQAKKFLAFFAKPENMSKIANVTMLPPGLNGVEAQHEFSPFYEQYKDVRVFPYFDRVFLPSGMWDVLCKQGTELLAGRTTPEKYSEVMKQEVERLRNR</sequence>
<evidence type="ECO:0000256" key="4">
    <source>
        <dbReference type="ARBA" id="ARBA00023139"/>
    </source>
</evidence>
<dbReference type="Pfam" id="PF01547">
    <property type="entry name" value="SBP_bac_1"/>
    <property type="match status" value="1"/>
</dbReference>
<dbReference type="InterPro" id="IPR050490">
    <property type="entry name" value="Bact_solute-bd_prot1"/>
</dbReference>
<dbReference type="Proteomes" id="UP001199916">
    <property type="component" value="Unassembled WGS sequence"/>
</dbReference>
<dbReference type="PROSITE" id="PS51257">
    <property type="entry name" value="PROKAR_LIPOPROTEIN"/>
    <property type="match status" value="1"/>
</dbReference>
<evidence type="ECO:0000313" key="8">
    <source>
        <dbReference type="Proteomes" id="UP001199916"/>
    </source>
</evidence>
<keyword evidence="2 6" id="KW-0732">Signal</keyword>
<keyword evidence="5" id="KW-0449">Lipoprotein</keyword>
<dbReference type="RefSeq" id="WP_019421865.1">
    <property type="nucleotide sequence ID" value="NZ_JAJNBZ010000005.1"/>
</dbReference>
<gene>
    <name evidence="7" type="ORF">LQV63_09425</name>
</gene>
<dbReference type="PANTHER" id="PTHR43649">
    <property type="entry name" value="ARABINOSE-BINDING PROTEIN-RELATED"/>
    <property type="match status" value="1"/>
</dbReference>
<feature type="signal peptide" evidence="6">
    <location>
        <begin position="1"/>
        <end position="27"/>
    </location>
</feature>
<evidence type="ECO:0000313" key="7">
    <source>
        <dbReference type="EMBL" id="MCE5169530.1"/>
    </source>
</evidence>
<dbReference type="InterPro" id="IPR006059">
    <property type="entry name" value="SBP"/>
</dbReference>
<accession>A0ABS8YGP6</accession>
<keyword evidence="3" id="KW-0472">Membrane</keyword>
<comment type="caution">
    <text evidence="7">The sequence shown here is derived from an EMBL/GenBank/DDBJ whole genome shotgun (WGS) entry which is preliminary data.</text>
</comment>
<evidence type="ECO:0000256" key="2">
    <source>
        <dbReference type="ARBA" id="ARBA00022729"/>
    </source>
</evidence>
<proteinExistence type="predicted"/>
<evidence type="ECO:0000256" key="6">
    <source>
        <dbReference type="SAM" id="SignalP"/>
    </source>
</evidence>
<reference evidence="7 8" key="1">
    <citation type="submission" date="2021-11" db="EMBL/GenBank/DDBJ databases">
        <title>Draft genome sequence of Paenibacillus profundus YoMME, a new Gram-positive bacteria with exoelectrogenic properties.</title>
        <authorList>
            <person name="Hubenova Y."/>
            <person name="Hubenova E."/>
            <person name="Manasiev Y."/>
            <person name="Peykov S."/>
            <person name="Mitov M."/>
        </authorList>
    </citation>
    <scope>NUCLEOTIDE SEQUENCE [LARGE SCALE GENOMIC DNA]</scope>
    <source>
        <strain evidence="7 8">YoMME</strain>
    </source>
</reference>
<dbReference type="PANTHER" id="PTHR43649:SF33">
    <property type="entry name" value="POLYGALACTURONAN_RHAMNOGALACTURONAN-BINDING PROTEIN YTCQ"/>
    <property type="match status" value="1"/>
</dbReference>
<keyword evidence="4" id="KW-0564">Palmitate</keyword>
<evidence type="ECO:0000256" key="5">
    <source>
        <dbReference type="ARBA" id="ARBA00023288"/>
    </source>
</evidence>
<keyword evidence="8" id="KW-1185">Reference proteome</keyword>
<dbReference type="SUPFAM" id="SSF53850">
    <property type="entry name" value="Periplasmic binding protein-like II"/>
    <property type="match status" value="1"/>
</dbReference>
<evidence type="ECO:0000256" key="1">
    <source>
        <dbReference type="ARBA" id="ARBA00022475"/>
    </source>
</evidence>